<feature type="region of interest" description="Disordered" evidence="1">
    <location>
        <begin position="121"/>
        <end position="166"/>
    </location>
</feature>
<feature type="compositionally biased region" description="Polar residues" evidence="1">
    <location>
        <begin position="144"/>
        <end position="161"/>
    </location>
</feature>
<gene>
    <name evidence="2" type="ORF">C9374_010491</name>
</gene>
<feature type="region of interest" description="Disordered" evidence="1">
    <location>
        <begin position="456"/>
        <end position="475"/>
    </location>
</feature>
<feature type="region of interest" description="Disordered" evidence="1">
    <location>
        <begin position="198"/>
        <end position="242"/>
    </location>
</feature>
<reference evidence="2 3" key="1">
    <citation type="journal article" date="2018" name="BMC Genomics">
        <title>The genome of Naegleria lovaniensis, the basis for a comparative approach to unravel pathogenicity factors of the human pathogenic amoeba N. fowleri.</title>
        <authorList>
            <person name="Liechti N."/>
            <person name="Schurch N."/>
            <person name="Bruggmann R."/>
            <person name="Wittwer M."/>
        </authorList>
    </citation>
    <scope>NUCLEOTIDE SEQUENCE [LARGE SCALE GENOMIC DNA]</scope>
    <source>
        <strain evidence="2 3">ATCC 30569</strain>
    </source>
</reference>
<protein>
    <submittedName>
        <fullName evidence="2">Uncharacterized protein</fullName>
    </submittedName>
</protein>
<comment type="caution">
    <text evidence="2">The sequence shown here is derived from an EMBL/GenBank/DDBJ whole genome shotgun (WGS) entry which is preliminary data.</text>
</comment>
<sequence>MNLFSSRFNQWPGFQSTSMKCWNMAEEEDGFLPEAEVSFVNETNSFHAGQMPMLSAHVGMERESSVAMLYAPFTESPYENSVVDKKCWQIPQFNDAIRSSEVKESSCRTPNVTETLDTFNIQLSSSSRSDLDGSSTEPETSSPITNSCSTKGKSTHTNNSSPKRKRTLICDSETEGSTEDDQCLVIDDNLTENITILDKQRQQLQRRTKAPNPEKKLRKKKISATTKKSACPREEPKREDATNKEIIQPSASLCSEEFNNSNHSPVTSTLNLVDFGVEFPNVPHLKIELDMPCQDNYVKPSIYNKQGKWTKDDSILSKFKVIVSTSGGMKNIDVSKMRLLVVTQKNTSKPDGAILNVNLITDSQYVTPKSNKPMTMYYLDKDPNENDLLQVIEIEQYEKNQAIFTCQVSSSNNSGWKNKYHEYKLIAIETSSADHYGCLSEGFKVAKCPKRKDLASEESRQCSTSDNASNSAGSEMIVSSTAVDDSEVVLEHVYVEENNKKRKLKVLEPTFVVQDGKKYKITIEPVSE</sequence>
<organism evidence="2 3">
    <name type="scientific">Naegleria lovaniensis</name>
    <name type="common">Amoeba</name>
    <dbReference type="NCBI Taxonomy" id="51637"/>
    <lineage>
        <taxon>Eukaryota</taxon>
        <taxon>Discoba</taxon>
        <taxon>Heterolobosea</taxon>
        <taxon>Tetramitia</taxon>
        <taxon>Eutetramitia</taxon>
        <taxon>Vahlkampfiidae</taxon>
        <taxon>Naegleria</taxon>
    </lineage>
</organism>
<dbReference type="GeneID" id="68102945"/>
<evidence type="ECO:0000313" key="3">
    <source>
        <dbReference type="Proteomes" id="UP000816034"/>
    </source>
</evidence>
<dbReference type="EMBL" id="PYSW02000043">
    <property type="protein sequence ID" value="KAG2374747.1"/>
    <property type="molecule type" value="Genomic_DNA"/>
</dbReference>
<accession>A0AA88GBU2</accession>
<dbReference type="RefSeq" id="XP_044543921.1">
    <property type="nucleotide sequence ID" value="XM_044686041.1"/>
</dbReference>
<evidence type="ECO:0000313" key="2">
    <source>
        <dbReference type="EMBL" id="KAG2374747.1"/>
    </source>
</evidence>
<feature type="compositionally biased region" description="Basic and acidic residues" evidence="1">
    <location>
        <begin position="231"/>
        <end position="242"/>
    </location>
</feature>
<feature type="compositionally biased region" description="Low complexity" evidence="1">
    <location>
        <begin position="123"/>
        <end position="143"/>
    </location>
</feature>
<keyword evidence="3" id="KW-1185">Reference proteome</keyword>
<dbReference type="AlphaFoldDB" id="A0AA88GBU2"/>
<name>A0AA88GBU2_NAELO</name>
<evidence type="ECO:0000256" key="1">
    <source>
        <dbReference type="SAM" id="MobiDB-lite"/>
    </source>
</evidence>
<feature type="compositionally biased region" description="Polar residues" evidence="1">
    <location>
        <begin position="461"/>
        <end position="475"/>
    </location>
</feature>
<dbReference type="Proteomes" id="UP000816034">
    <property type="component" value="Unassembled WGS sequence"/>
</dbReference>
<proteinExistence type="predicted"/>